<comment type="caution">
    <text evidence="2">The sequence shown here is derived from an EMBL/GenBank/DDBJ whole genome shotgun (WGS) entry which is preliminary data.</text>
</comment>
<keyword evidence="1" id="KW-0732">Signal</keyword>
<reference evidence="2" key="1">
    <citation type="submission" date="2023-06" db="EMBL/GenBank/DDBJ databases">
        <title>Genomic Diversity of Vibrio spp. and Metagenomic Analysis of Pathogens in Florida Gulf Coastal Waters Following Hurricane Ian.</title>
        <authorList>
            <person name="Brumfield K.D."/>
        </authorList>
    </citation>
    <scope>NUCLEOTIDE SEQUENCE</scope>
    <source>
        <strain evidence="2">WBS2B-138</strain>
    </source>
</reference>
<dbReference type="EMBL" id="JAUHGG010000003">
    <property type="protein sequence ID" value="MDS1820731.1"/>
    <property type="molecule type" value="Genomic_DNA"/>
</dbReference>
<evidence type="ECO:0000313" key="2">
    <source>
        <dbReference type="EMBL" id="MDS1820731.1"/>
    </source>
</evidence>
<name>A0AAW8PYT6_VIBPH</name>
<organism evidence="2 3">
    <name type="scientific">Vibrio parahaemolyticus</name>
    <dbReference type="NCBI Taxonomy" id="670"/>
    <lineage>
        <taxon>Bacteria</taxon>
        <taxon>Pseudomonadati</taxon>
        <taxon>Pseudomonadota</taxon>
        <taxon>Gammaproteobacteria</taxon>
        <taxon>Vibrionales</taxon>
        <taxon>Vibrionaceae</taxon>
        <taxon>Vibrio</taxon>
    </lineage>
</organism>
<feature type="signal peptide" evidence="1">
    <location>
        <begin position="1"/>
        <end position="19"/>
    </location>
</feature>
<gene>
    <name evidence="2" type="ORF">QX249_08675</name>
</gene>
<proteinExistence type="predicted"/>
<evidence type="ECO:0000256" key="1">
    <source>
        <dbReference type="SAM" id="SignalP"/>
    </source>
</evidence>
<dbReference type="AlphaFoldDB" id="A0AAW8PYT6"/>
<evidence type="ECO:0000313" key="3">
    <source>
        <dbReference type="Proteomes" id="UP001253193"/>
    </source>
</evidence>
<accession>A0AAW8PYT6</accession>
<sequence length="207" mass="23203">MKNLFLFTALLSLSHASLAGDLSPSQERYIDKINKAISTSSSKLIKESLISQANDAIAISGEAKQFLKVHHGNIDLHDFKTLYSEAMKSGELHKFKNALSEHGGKSVLMAASHEYKNKDHGCEVSLDSYGIRHQQELHKLTVTCMPTVYGMSHWVPVTQKIKDVYYLSVENGTEVLEQVEFGLLNSYSQNIESLLKEIDKSLNEEFI</sequence>
<protein>
    <submittedName>
        <fullName evidence="2">Uncharacterized protein</fullName>
    </submittedName>
</protein>
<feature type="chain" id="PRO_5043925439" evidence="1">
    <location>
        <begin position="20"/>
        <end position="207"/>
    </location>
</feature>
<dbReference type="RefSeq" id="WP_311019505.1">
    <property type="nucleotide sequence ID" value="NZ_JAUHGG010000003.1"/>
</dbReference>
<dbReference type="Proteomes" id="UP001253193">
    <property type="component" value="Unassembled WGS sequence"/>
</dbReference>